<dbReference type="PANTHER" id="PTHR11890">
    <property type="entry name" value="INTERLEUKIN-1 RECEPTOR FAMILY MEMBER"/>
    <property type="match status" value="1"/>
</dbReference>
<dbReference type="PROSITE" id="PS50104">
    <property type="entry name" value="TIR"/>
    <property type="match status" value="1"/>
</dbReference>
<reference evidence="9" key="2">
    <citation type="submission" date="2025-09" db="UniProtKB">
        <authorList>
            <consortium name="Ensembl"/>
        </authorList>
    </citation>
    <scope>IDENTIFICATION</scope>
</reference>
<evidence type="ECO:0000256" key="2">
    <source>
        <dbReference type="ARBA" id="ARBA00022729"/>
    </source>
</evidence>
<dbReference type="Proteomes" id="UP000694568">
    <property type="component" value="Unplaced"/>
</dbReference>
<evidence type="ECO:0000256" key="5">
    <source>
        <dbReference type="ARBA" id="ARBA00023180"/>
    </source>
</evidence>
<dbReference type="SMART" id="SM00255">
    <property type="entry name" value="TIR"/>
    <property type="match status" value="1"/>
</dbReference>
<dbReference type="GeneTree" id="ENSGT01090000259985"/>
<evidence type="ECO:0000256" key="6">
    <source>
        <dbReference type="ARBA" id="ARBA00023319"/>
    </source>
</evidence>
<dbReference type="InterPro" id="IPR035897">
    <property type="entry name" value="Toll_tir_struct_dom_sf"/>
</dbReference>
<dbReference type="InterPro" id="IPR003599">
    <property type="entry name" value="Ig_sub"/>
</dbReference>
<evidence type="ECO:0000256" key="1">
    <source>
        <dbReference type="ARBA" id="ARBA00009752"/>
    </source>
</evidence>
<keyword evidence="7" id="KW-1133">Transmembrane helix</keyword>
<keyword evidence="4" id="KW-1015">Disulfide bond</keyword>
<dbReference type="InterPro" id="IPR036179">
    <property type="entry name" value="Ig-like_dom_sf"/>
</dbReference>
<sequence length="534" mass="60521">MFRDSRAQMRSLDHHEAVIHPVGRGGIYYEPDGDSFDENIIWYKNETENIPTDKNETVHYHGEALIFLNLLPENSGNYTALEKESSGKCYKYNVEVNVVKSSHMKNFLNGAIANSNTDKKIPCPDYVEKPCTKLNGKYTWNKDNKTLQGHHEAVLWIHNANKVDEGIYTCICTWTYYGKEYNSSASREMKCEEEKAYRELEIISPKDKEQLADEGVGIKLNCSVFCGTTKISDCSASWSGINQNNGYNQITKTVTENPSRNTISTAILTIEKVSAKDFKTEFKCIGDGRYQQVSAILTLRRRESIIPLVIGAVCVLFFVVLAAILVKRFAIDLTLFFRSYFPLSSYNKDGRVYDAYVVYHMQSMDNATEDALFQFVTKILPSVLEEKCGYRLFIHGRDDIPGEDRLELVEERMKQSRRLMVILTPGSGSELQSTDQRPASPQNSVIGGFDWQVGLHHALFQREMSVILVQLGDTGPQGYTHLPAGLQHLILKSAPIKWPEGSRGAATWNSRFWKRVRYLMPAIPAIKCPQSSII</sequence>
<evidence type="ECO:0000256" key="7">
    <source>
        <dbReference type="SAM" id="Phobius"/>
    </source>
</evidence>
<dbReference type="GO" id="GO:0004908">
    <property type="term" value="F:interleukin-1 receptor activity"/>
    <property type="evidence" value="ECO:0007669"/>
    <property type="project" value="InterPro"/>
</dbReference>
<keyword evidence="2" id="KW-0732">Signal</keyword>
<evidence type="ECO:0000256" key="3">
    <source>
        <dbReference type="ARBA" id="ARBA00022737"/>
    </source>
</evidence>
<feature type="domain" description="TIR" evidence="8">
    <location>
        <begin position="351"/>
        <end position="520"/>
    </location>
</feature>
<reference evidence="9" key="1">
    <citation type="submission" date="2025-08" db="UniProtKB">
        <authorList>
            <consortium name="Ensembl"/>
        </authorList>
    </citation>
    <scope>IDENTIFICATION</scope>
</reference>
<dbReference type="InterPro" id="IPR004074">
    <property type="entry name" value="IL-1_rcpt_I/II-typ"/>
</dbReference>
<dbReference type="Gene3D" id="2.60.40.10">
    <property type="entry name" value="Immunoglobulins"/>
    <property type="match status" value="3"/>
</dbReference>
<keyword evidence="7" id="KW-0812">Transmembrane</keyword>
<dbReference type="SMART" id="SM00409">
    <property type="entry name" value="IG"/>
    <property type="match status" value="3"/>
</dbReference>
<keyword evidence="3" id="KW-0677">Repeat</keyword>
<keyword evidence="10" id="KW-1185">Reference proteome</keyword>
<evidence type="ECO:0000313" key="10">
    <source>
        <dbReference type="Proteomes" id="UP000694568"/>
    </source>
</evidence>
<dbReference type="InterPro" id="IPR013783">
    <property type="entry name" value="Ig-like_fold"/>
</dbReference>
<evidence type="ECO:0000313" key="9">
    <source>
        <dbReference type="Ensembl" id="ENSSLUP00000023761.1"/>
    </source>
</evidence>
<dbReference type="SUPFAM" id="SSF52200">
    <property type="entry name" value="Toll/Interleukin receptor TIR domain"/>
    <property type="match status" value="1"/>
</dbReference>
<keyword evidence="5" id="KW-0325">Glycoprotein</keyword>
<dbReference type="InterPro" id="IPR000157">
    <property type="entry name" value="TIR_dom"/>
</dbReference>
<evidence type="ECO:0000259" key="8">
    <source>
        <dbReference type="PROSITE" id="PS50104"/>
    </source>
</evidence>
<dbReference type="SUPFAM" id="SSF48726">
    <property type="entry name" value="Immunoglobulin"/>
    <property type="match status" value="2"/>
</dbReference>
<proteinExistence type="inferred from homology"/>
<dbReference type="PRINTS" id="PR01537">
    <property type="entry name" value="INTRLKN1R1F"/>
</dbReference>
<keyword evidence="6" id="KW-0393">Immunoglobulin domain</keyword>
<dbReference type="Gene3D" id="3.40.50.10140">
    <property type="entry name" value="Toll/interleukin-1 receptor homology (TIR) domain"/>
    <property type="match status" value="1"/>
</dbReference>
<evidence type="ECO:0000256" key="4">
    <source>
        <dbReference type="ARBA" id="ARBA00023157"/>
    </source>
</evidence>
<protein>
    <recommendedName>
        <fullName evidence="8">TIR domain-containing protein</fullName>
    </recommendedName>
</protein>
<dbReference type="Pfam" id="PF01582">
    <property type="entry name" value="TIR"/>
    <property type="match status" value="1"/>
</dbReference>
<keyword evidence="7" id="KW-0472">Membrane</keyword>
<dbReference type="InterPro" id="IPR015621">
    <property type="entry name" value="IL-1_rcpt_fam"/>
</dbReference>
<dbReference type="Ensembl" id="ENSSLUT00000024534.1">
    <property type="protein sequence ID" value="ENSSLUP00000023761.1"/>
    <property type="gene ID" value="ENSSLUG00000010866.1"/>
</dbReference>
<dbReference type="FunFam" id="3.40.50.10140:FF:000009">
    <property type="entry name" value="X-linked interleukin-1 receptor accessory protein-like 1"/>
    <property type="match status" value="1"/>
</dbReference>
<organism evidence="9 10">
    <name type="scientific">Sander lucioperca</name>
    <name type="common">Pike-perch</name>
    <name type="synonym">Perca lucioperca</name>
    <dbReference type="NCBI Taxonomy" id="283035"/>
    <lineage>
        <taxon>Eukaryota</taxon>
        <taxon>Metazoa</taxon>
        <taxon>Chordata</taxon>
        <taxon>Craniata</taxon>
        <taxon>Vertebrata</taxon>
        <taxon>Euteleostomi</taxon>
        <taxon>Actinopterygii</taxon>
        <taxon>Neopterygii</taxon>
        <taxon>Teleostei</taxon>
        <taxon>Neoteleostei</taxon>
        <taxon>Acanthomorphata</taxon>
        <taxon>Eupercaria</taxon>
        <taxon>Perciformes</taxon>
        <taxon>Percoidei</taxon>
        <taxon>Percidae</taxon>
        <taxon>Luciopercinae</taxon>
        <taxon>Sander</taxon>
    </lineage>
</organism>
<name>A0A8C9YHC6_SANLU</name>
<dbReference type="AlphaFoldDB" id="A0A8C9YHC6"/>
<comment type="similarity">
    <text evidence="1">Belongs to the interleukin-1 receptor family.</text>
</comment>
<feature type="transmembrane region" description="Helical" evidence="7">
    <location>
        <begin position="305"/>
        <end position="326"/>
    </location>
</feature>
<accession>A0A8C9YHC6</accession>
<dbReference type="PANTHER" id="PTHR11890:SF26">
    <property type="entry name" value="INTERLEUKIN-1 RECEPTOR TYPE 1"/>
    <property type="match status" value="1"/>
</dbReference>
<gene>
    <name evidence="9" type="primary">il1rl1</name>
</gene>
<dbReference type="PRINTS" id="PR01536">
    <property type="entry name" value="INTRLKN1R12F"/>
</dbReference>